<evidence type="ECO:0000256" key="3">
    <source>
        <dbReference type="SAM" id="MobiDB-lite"/>
    </source>
</evidence>
<dbReference type="InterPro" id="IPR008274">
    <property type="entry name" value="AldOxase/xan_DH_MoCoBD1"/>
</dbReference>
<evidence type="ECO:0000256" key="2">
    <source>
        <dbReference type="ARBA" id="ARBA00023002"/>
    </source>
</evidence>
<gene>
    <name evidence="5" type="ORF">ACFQL7_05000</name>
</gene>
<sequence>MSGAESEREEPDVEGVFGAGIKRDEDLPLLLGEGTYTDDISLPGMTYLAIKRSDHAHARIVDIDTSEAESKADVVAVYTGDDVEASGVPNTIPTAWDLPGLVQPQYRMLAIDKVRHEGDGVAAVVAETPQAAHEARKRIHVEYEELEAVTDPVTAVERDIPQIHEESDDNIAFDFELGDADAVNESFSAADRTASVTLRQPRLIPNAIEPRAAVADWNDSTQKLRLWMTSQNPHLHRMLLSAGTLGIPENNIRVIAPEVGGGFGSKIYHYPDEAITAWCSMQLGRPVKWRASRSEGYLTDCHGRDHVTDAEIAIDNDGTIQGVRVETHAGLGAHLSQFGTATPSYLYATVLSGQYTIPAIHCRVIGAFTTTTPVDAYRGAGRAEGIYVIERLMDVAARELGMDPTEIRRKNLIPADEFPYESAAALVYDSGEYERAMETALEHVDYETLREQQQTLREEGRYLGIGVANFIESAGLSPSGLAGQLGAQAGGWESSIVRFDSTGSVTVLAGTADQGQGHRTTYAQIAAEELGISVDDVEVVEGDTDRIPQGMGTYGSRSASVGGGSIARGARDVREKARRIAAHQLEASVDDIEFEDGEFYVAGASDRSLHIQAIAHEAYLGHDLPEEMDPGLEATNFYDPENFTYPFGTHVAVVEIDPETGAITIERYVAVDDCGEIINPTIVEGQVHGGIAQGIGAALYEGAAYDEDGHLQTRRMDEYAVPHATYLPDFETDSTVTPSPHNPIGVKGVGESATIAAAPAVVAAVTDALEPFDVDHLDMPVTPETVWRAMEEE</sequence>
<reference evidence="5 6" key="1">
    <citation type="journal article" date="2019" name="Int. J. Syst. Evol. Microbiol.">
        <title>The Global Catalogue of Microorganisms (GCM) 10K type strain sequencing project: providing services to taxonomists for standard genome sequencing and annotation.</title>
        <authorList>
            <consortium name="The Broad Institute Genomics Platform"/>
            <consortium name="The Broad Institute Genome Sequencing Center for Infectious Disease"/>
            <person name="Wu L."/>
            <person name="Ma J."/>
        </authorList>
    </citation>
    <scope>NUCLEOTIDE SEQUENCE [LARGE SCALE GENOMIC DNA]</scope>
    <source>
        <strain evidence="5 6">RDMS1</strain>
    </source>
</reference>
<evidence type="ECO:0000259" key="4">
    <source>
        <dbReference type="SMART" id="SM01008"/>
    </source>
</evidence>
<dbReference type="InterPro" id="IPR036856">
    <property type="entry name" value="Ald_Oxase/Xan_DH_a/b_sf"/>
</dbReference>
<keyword evidence="2" id="KW-0560">Oxidoreductase</keyword>
<dbReference type="Pfam" id="PF02738">
    <property type="entry name" value="MoCoBD_1"/>
    <property type="match status" value="1"/>
</dbReference>
<evidence type="ECO:0000256" key="1">
    <source>
        <dbReference type="ARBA" id="ARBA00022505"/>
    </source>
</evidence>
<dbReference type="Pfam" id="PF01315">
    <property type="entry name" value="Ald_Xan_dh_C"/>
    <property type="match status" value="1"/>
</dbReference>
<dbReference type="InterPro" id="IPR037165">
    <property type="entry name" value="AldOxase/xan_DH_Mopterin-bd_sf"/>
</dbReference>
<dbReference type="GeneID" id="76198834"/>
<dbReference type="Gene3D" id="3.90.1170.50">
    <property type="entry name" value="Aldehyde oxidase/xanthine dehydrogenase, a/b hammerhead"/>
    <property type="match status" value="1"/>
</dbReference>
<dbReference type="SUPFAM" id="SSF54665">
    <property type="entry name" value="CO dehydrogenase molybdoprotein N-domain-like"/>
    <property type="match status" value="1"/>
</dbReference>
<dbReference type="InterPro" id="IPR000674">
    <property type="entry name" value="Ald_Oxase/Xan_DH_a/b"/>
</dbReference>
<dbReference type="AlphaFoldDB" id="A0ABD5YMD8"/>
<dbReference type="SUPFAM" id="SSF56003">
    <property type="entry name" value="Molybdenum cofactor-binding domain"/>
    <property type="match status" value="1"/>
</dbReference>
<dbReference type="PANTHER" id="PTHR11908">
    <property type="entry name" value="XANTHINE DEHYDROGENASE"/>
    <property type="match status" value="1"/>
</dbReference>
<organism evidence="5 6">
    <name type="scientific">Halocatena marina</name>
    <dbReference type="NCBI Taxonomy" id="2934937"/>
    <lineage>
        <taxon>Archaea</taxon>
        <taxon>Methanobacteriati</taxon>
        <taxon>Methanobacteriota</taxon>
        <taxon>Stenosarchaea group</taxon>
        <taxon>Halobacteria</taxon>
        <taxon>Halobacteriales</taxon>
        <taxon>Natronomonadaceae</taxon>
        <taxon>Halocatena</taxon>
    </lineage>
</organism>
<dbReference type="SMART" id="SM01008">
    <property type="entry name" value="Ald_Xan_dh_C"/>
    <property type="match status" value="1"/>
</dbReference>
<accession>A0ABD5YMD8</accession>
<dbReference type="InterPro" id="IPR046867">
    <property type="entry name" value="AldOxase/xan_DH_MoCoBD2"/>
</dbReference>
<keyword evidence="6" id="KW-1185">Reference proteome</keyword>
<dbReference type="Proteomes" id="UP001596417">
    <property type="component" value="Unassembled WGS sequence"/>
</dbReference>
<proteinExistence type="predicted"/>
<dbReference type="Gene3D" id="3.30.365.10">
    <property type="entry name" value="Aldehyde oxidase/xanthine dehydrogenase, molybdopterin binding domain"/>
    <property type="match status" value="4"/>
</dbReference>
<comment type="caution">
    <text evidence="5">The sequence shown here is derived from an EMBL/GenBank/DDBJ whole genome shotgun (WGS) entry which is preliminary data.</text>
</comment>
<feature type="region of interest" description="Disordered" evidence="3">
    <location>
        <begin position="545"/>
        <end position="565"/>
    </location>
</feature>
<protein>
    <submittedName>
        <fullName evidence="5">Xanthine dehydrogenase family protein molybdopterin-binding subunit</fullName>
    </submittedName>
</protein>
<dbReference type="PANTHER" id="PTHR11908:SF132">
    <property type="entry name" value="ALDEHYDE OXIDASE 1-RELATED"/>
    <property type="match status" value="1"/>
</dbReference>
<evidence type="ECO:0000313" key="5">
    <source>
        <dbReference type="EMBL" id="MFC7189266.1"/>
    </source>
</evidence>
<dbReference type="EMBL" id="JBHTAX010000001">
    <property type="protein sequence ID" value="MFC7189266.1"/>
    <property type="molecule type" value="Genomic_DNA"/>
</dbReference>
<dbReference type="Pfam" id="PF20256">
    <property type="entry name" value="MoCoBD_2"/>
    <property type="match status" value="1"/>
</dbReference>
<dbReference type="GO" id="GO:0016491">
    <property type="term" value="F:oxidoreductase activity"/>
    <property type="evidence" value="ECO:0007669"/>
    <property type="project" value="UniProtKB-KW"/>
</dbReference>
<dbReference type="RefSeq" id="WP_248905266.1">
    <property type="nucleotide sequence ID" value="NZ_CP109979.1"/>
</dbReference>
<name>A0ABD5YMD8_9EURY</name>
<feature type="domain" description="Aldehyde oxidase/xanthine dehydrogenase a/b hammerhead" evidence="4">
    <location>
        <begin position="31"/>
        <end position="147"/>
    </location>
</feature>
<evidence type="ECO:0000313" key="6">
    <source>
        <dbReference type="Proteomes" id="UP001596417"/>
    </source>
</evidence>
<keyword evidence="1" id="KW-0500">Molybdenum</keyword>
<dbReference type="InterPro" id="IPR016208">
    <property type="entry name" value="Ald_Oxase/xanthine_DH-like"/>
</dbReference>